<keyword evidence="4" id="KW-0636">Prenylation</keyword>
<dbReference type="EMBL" id="CM002926">
    <property type="protein sequence ID" value="KGN49919.1"/>
    <property type="molecule type" value="Genomic_DNA"/>
</dbReference>
<dbReference type="GO" id="GO:0046872">
    <property type="term" value="F:metal ion binding"/>
    <property type="evidence" value="ECO:0007669"/>
    <property type="project" value="UniProtKB-KW"/>
</dbReference>
<dbReference type="PROSITE" id="PS50846">
    <property type="entry name" value="HMA_2"/>
    <property type="match status" value="1"/>
</dbReference>
<gene>
    <name evidence="8" type="ORF">Csa_5G140450</name>
</gene>
<evidence type="ECO:0000256" key="2">
    <source>
        <dbReference type="ARBA" id="ARBA00022723"/>
    </source>
</evidence>
<proteinExistence type="inferred from homology"/>
<dbReference type="PANTHER" id="PTHR45811:SF49">
    <property type="entry name" value="OS04G0667600 PROTEIN"/>
    <property type="match status" value="1"/>
</dbReference>
<evidence type="ECO:0000256" key="4">
    <source>
        <dbReference type="ARBA" id="ARBA00023289"/>
    </source>
</evidence>
<sequence length="144" mass="16197">MKKVIVKLDVSDEKSKQKAMSVVSSLSGVNSISMDMKEKKLTVTGDVDPVVIVGKLRKICHTTIVSVGPEKEEKKPEPKKDEPKKEDPKKAAEEKKKEEQKLAELIKACQQYQAYNYLYCNPPVFYPPPRCISIEEDPNACVIC</sequence>
<reference evidence="8 9" key="1">
    <citation type="journal article" date="2009" name="Nat. Genet.">
        <title>The genome of the cucumber, Cucumis sativus L.</title>
        <authorList>
            <person name="Huang S."/>
            <person name="Li R."/>
            <person name="Zhang Z."/>
            <person name="Li L."/>
            <person name="Gu X."/>
            <person name="Fan W."/>
            <person name="Lucas W.J."/>
            <person name="Wang X."/>
            <person name="Xie B."/>
            <person name="Ni P."/>
            <person name="Ren Y."/>
            <person name="Zhu H."/>
            <person name="Li J."/>
            <person name="Lin K."/>
            <person name="Jin W."/>
            <person name="Fei Z."/>
            <person name="Li G."/>
            <person name="Staub J."/>
            <person name="Kilian A."/>
            <person name="van der Vossen E.A."/>
            <person name="Wu Y."/>
            <person name="Guo J."/>
            <person name="He J."/>
            <person name="Jia Z."/>
            <person name="Ren Y."/>
            <person name="Tian G."/>
            <person name="Lu Y."/>
            <person name="Ruan J."/>
            <person name="Qian W."/>
            <person name="Wang M."/>
            <person name="Huang Q."/>
            <person name="Li B."/>
            <person name="Xuan Z."/>
            <person name="Cao J."/>
            <person name="Asan"/>
            <person name="Wu Z."/>
            <person name="Zhang J."/>
            <person name="Cai Q."/>
            <person name="Bai Y."/>
            <person name="Zhao B."/>
            <person name="Han Y."/>
            <person name="Li Y."/>
            <person name="Li X."/>
            <person name="Wang S."/>
            <person name="Shi Q."/>
            <person name="Liu S."/>
            <person name="Cho W.K."/>
            <person name="Kim J.Y."/>
            <person name="Xu Y."/>
            <person name="Heller-Uszynska K."/>
            <person name="Miao H."/>
            <person name="Cheng Z."/>
            <person name="Zhang S."/>
            <person name="Wu J."/>
            <person name="Yang Y."/>
            <person name="Kang H."/>
            <person name="Li M."/>
            <person name="Liang H."/>
            <person name="Ren X."/>
            <person name="Shi Z."/>
            <person name="Wen M."/>
            <person name="Jian M."/>
            <person name="Yang H."/>
            <person name="Zhang G."/>
            <person name="Yang Z."/>
            <person name="Chen R."/>
            <person name="Liu S."/>
            <person name="Li J."/>
            <person name="Ma L."/>
            <person name="Liu H."/>
            <person name="Zhou Y."/>
            <person name="Zhao J."/>
            <person name="Fang X."/>
            <person name="Li G."/>
            <person name="Fang L."/>
            <person name="Li Y."/>
            <person name="Liu D."/>
            <person name="Zheng H."/>
            <person name="Zhang Y."/>
            <person name="Qin N."/>
            <person name="Li Z."/>
            <person name="Yang G."/>
            <person name="Yang S."/>
            <person name="Bolund L."/>
            <person name="Kristiansen K."/>
            <person name="Zheng H."/>
            <person name="Li S."/>
            <person name="Zhang X."/>
            <person name="Yang H."/>
            <person name="Wang J."/>
            <person name="Sun R."/>
            <person name="Zhang B."/>
            <person name="Jiang S."/>
            <person name="Wang J."/>
            <person name="Du Y."/>
            <person name="Li S."/>
        </authorList>
    </citation>
    <scope>NUCLEOTIDE SEQUENCE [LARGE SCALE GENOMIC DNA]</scope>
    <source>
        <strain evidence="9">cv. 9930</strain>
    </source>
</reference>
<feature type="compositionally biased region" description="Basic and acidic residues" evidence="6">
    <location>
        <begin position="69"/>
        <end position="97"/>
    </location>
</feature>
<reference evidence="8 9" key="4">
    <citation type="journal article" date="2011" name="BMC Genomics">
        <title>RNA-Seq improves annotation of protein-coding genes in the cucumber genome.</title>
        <authorList>
            <person name="Li Z."/>
            <person name="Zhang Z."/>
            <person name="Yan P."/>
            <person name="Huang S."/>
            <person name="Fei Z."/>
            <person name="Lin K."/>
        </authorList>
    </citation>
    <scope>NUCLEOTIDE SEQUENCE [LARGE SCALE GENOMIC DNA]</scope>
    <source>
        <strain evidence="9">cv. 9930</strain>
    </source>
</reference>
<protein>
    <recommendedName>
        <fullName evidence="7">HMA domain-containing protein</fullName>
    </recommendedName>
</protein>
<evidence type="ECO:0000256" key="1">
    <source>
        <dbReference type="ARBA" id="ARBA00022481"/>
    </source>
</evidence>
<dbReference type="KEGG" id="csv:101215695"/>
<reference evidence="8 9" key="3">
    <citation type="journal article" date="2010" name="BMC Genomics">
        <title>Transcriptome sequencing and comparative analysis of cucumber flowers with different sex types.</title>
        <authorList>
            <person name="Guo S."/>
            <person name="Zheng Y."/>
            <person name="Joung J.G."/>
            <person name="Liu S."/>
            <person name="Zhang Z."/>
            <person name="Crasta O.R."/>
            <person name="Sobral B.W."/>
            <person name="Xu Y."/>
            <person name="Huang S."/>
            <person name="Fei Z."/>
        </authorList>
    </citation>
    <scope>NUCLEOTIDE SEQUENCE [LARGE SCALE GENOMIC DNA]</scope>
    <source>
        <strain evidence="9">cv. 9930</strain>
    </source>
</reference>
<dbReference type="OrthoDB" id="1923658at2759"/>
<evidence type="ECO:0000256" key="6">
    <source>
        <dbReference type="SAM" id="MobiDB-lite"/>
    </source>
</evidence>
<dbReference type="InterPro" id="IPR051863">
    <property type="entry name" value="HIPP"/>
</dbReference>
<dbReference type="Proteomes" id="UP000029981">
    <property type="component" value="Chromosome 5"/>
</dbReference>
<dbReference type="SUPFAM" id="SSF55008">
    <property type="entry name" value="HMA, heavy metal-associated domain"/>
    <property type="match status" value="1"/>
</dbReference>
<dbReference type="Pfam" id="PF00403">
    <property type="entry name" value="HMA"/>
    <property type="match status" value="1"/>
</dbReference>
<evidence type="ECO:0000313" key="8">
    <source>
        <dbReference type="EMBL" id="KGN49919.1"/>
    </source>
</evidence>
<dbReference type="AlphaFoldDB" id="A0A0A0KM33"/>
<evidence type="ECO:0000313" key="9">
    <source>
        <dbReference type="Proteomes" id="UP000029981"/>
    </source>
</evidence>
<organism evidence="8 9">
    <name type="scientific">Cucumis sativus</name>
    <name type="common">Cucumber</name>
    <dbReference type="NCBI Taxonomy" id="3659"/>
    <lineage>
        <taxon>Eukaryota</taxon>
        <taxon>Viridiplantae</taxon>
        <taxon>Streptophyta</taxon>
        <taxon>Embryophyta</taxon>
        <taxon>Tracheophyta</taxon>
        <taxon>Spermatophyta</taxon>
        <taxon>Magnoliopsida</taxon>
        <taxon>eudicotyledons</taxon>
        <taxon>Gunneridae</taxon>
        <taxon>Pentapetalae</taxon>
        <taxon>rosids</taxon>
        <taxon>fabids</taxon>
        <taxon>Cucurbitales</taxon>
        <taxon>Cucurbitaceae</taxon>
        <taxon>Benincaseae</taxon>
        <taxon>Cucumis</taxon>
    </lineage>
</organism>
<name>A0A0A0KM33_CUCSA</name>
<keyword evidence="1" id="KW-0488">Methylation</keyword>
<keyword evidence="2" id="KW-0479">Metal-binding</keyword>
<evidence type="ECO:0000256" key="3">
    <source>
        <dbReference type="ARBA" id="ARBA00023288"/>
    </source>
</evidence>
<evidence type="ECO:0000256" key="5">
    <source>
        <dbReference type="ARBA" id="ARBA00024045"/>
    </source>
</evidence>
<feature type="domain" description="HMA" evidence="7">
    <location>
        <begin position="1"/>
        <end position="68"/>
    </location>
</feature>
<reference evidence="8 9" key="2">
    <citation type="journal article" date="2009" name="PLoS ONE">
        <title>An integrated genetic and cytogenetic map of the cucumber genome.</title>
        <authorList>
            <person name="Ren Y."/>
            <person name="Zhang Z."/>
            <person name="Liu J."/>
            <person name="Staub J.E."/>
            <person name="Han Y."/>
            <person name="Cheng Z."/>
            <person name="Li X."/>
            <person name="Lu J."/>
            <person name="Miao H."/>
            <person name="Kang H."/>
            <person name="Xie B."/>
            <person name="Gu X."/>
            <person name="Wang X."/>
            <person name="Du Y."/>
            <person name="Jin W."/>
            <person name="Huang S."/>
        </authorList>
    </citation>
    <scope>NUCLEOTIDE SEQUENCE [LARGE SCALE GENOMIC DNA]</scope>
    <source>
        <strain evidence="9">cv. 9930</strain>
    </source>
</reference>
<accession>A0A0A0KM33</accession>
<dbReference type="eggNOG" id="KOG1603">
    <property type="taxonomic scope" value="Eukaryota"/>
</dbReference>
<dbReference type="STRING" id="3659.A0A0A0KM33"/>
<keyword evidence="9" id="KW-1185">Reference proteome</keyword>
<dbReference type="Gene3D" id="3.30.70.100">
    <property type="match status" value="1"/>
</dbReference>
<dbReference type="OMA" id="RKICHAD"/>
<comment type="similarity">
    <text evidence="5">Belongs to the HIPP family.</text>
</comment>
<dbReference type="Gramene" id="KGN49919">
    <property type="protein sequence ID" value="KGN49919"/>
    <property type="gene ID" value="Csa_5G140450"/>
</dbReference>
<evidence type="ECO:0000259" key="7">
    <source>
        <dbReference type="PROSITE" id="PS50846"/>
    </source>
</evidence>
<dbReference type="InterPro" id="IPR006121">
    <property type="entry name" value="HMA_dom"/>
</dbReference>
<keyword evidence="3" id="KW-0449">Lipoprotein</keyword>
<dbReference type="InterPro" id="IPR036163">
    <property type="entry name" value="HMA_dom_sf"/>
</dbReference>
<dbReference type="PANTHER" id="PTHR45811">
    <property type="entry name" value="COPPER TRANSPORT PROTEIN FAMILY-RELATED"/>
    <property type="match status" value="1"/>
</dbReference>
<feature type="region of interest" description="Disordered" evidence="6">
    <location>
        <begin position="67"/>
        <end position="97"/>
    </location>
</feature>